<dbReference type="InterPro" id="IPR042094">
    <property type="entry name" value="T2SS_GspF_sf"/>
</dbReference>
<dbReference type="Proteomes" id="UP000199612">
    <property type="component" value="Unassembled WGS sequence"/>
</dbReference>
<evidence type="ECO:0000313" key="9">
    <source>
        <dbReference type="EMBL" id="SFC14144.1"/>
    </source>
</evidence>
<dbReference type="InterPro" id="IPR018076">
    <property type="entry name" value="T2SS_GspF_dom"/>
</dbReference>
<dbReference type="OrthoDB" id="2294348at2"/>
<dbReference type="RefSeq" id="WP_091529044.1">
    <property type="nucleotide sequence ID" value="NZ_FOLT01000003.1"/>
</dbReference>
<feature type="domain" description="Type II secretion system protein GspF" evidence="8">
    <location>
        <begin position="224"/>
        <end position="346"/>
    </location>
</feature>
<accession>A0A1I1GR78</accession>
<dbReference type="EMBL" id="FOLT01000003">
    <property type="protein sequence ID" value="SFC14144.1"/>
    <property type="molecule type" value="Genomic_DNA"/>
</dbReference>
<comment type="subcellular location">
    <subcellularLocation>
        <location evidence="1">Cell membrane</location>
        <topology evidence="1">Multi-pass membrane protein</topology>
    </subcellularLocation>
</comment>
<feature type="transmembrane region" description="Helical" evidence="7">
    <location>
        <begin position="122"/>
        <end position="144"/>
    </location>
</feature>
<name>A0A1I1GR78_9LACT</name>
<proteinExistence type="inferred from homology"/>
<dbReference type="NCBIfam" id="NF041012">
    <property type="entry name" value="T4P_ComGB"/>
    <property type="match status" value="1"/>
</dbReference>
<evidence type="ECO:0000256" key="7">
    <source>
        <dbReference type="SAM" id="Phobius"/>
    </source>
</evidence>
<evidence type="ECO:0000256" key="3">
    <source>
        <dbReference type="ARBA" id="ARBA00022475"/>
    </source>
</evidence>
<dbReference type="Gene3D" id="1.20.81.30">
    <property type="entry name" value="Type II secretion system (T2SS), domain F"/>
    <property type="match status" value="2"/>
</dbReference>
<dbReference type="InterPro" id="IPR003004">
    <property type="entry name" value="GspF/PilC"/>
</dbReference>
<gene>
    <name evidence="9" type="ORF">SAMN04488102_103197</name>
</gene>
<comment type="similarity">
    <text evidence="2">Belongs to the GSP F family.</text>
</comment>
<dbReference type="GO" id="GO:0005886">
    <property type="term" value="C:plasma membrane"/>
    <property type="evidence" value="ECO:0007669"/>
    <property type="project" value="UniProtKB-SubCell"/>
</dbReference>
<keyword evidence="10" id="KW-1185">Reference proteome</keyword>
<feature type="domain" description="Type II secretion system protein GspF" evidence="8">
    <location>
        <begin position="26"/>
        <end position="146"/>
    </location>
</feature>
<dbReference type="PANTHER" id="PTHR30012">
    <property type="entry name" value="GENERAL SECRETION PATHWAY PROTEIN"/>
    <property type="match status" value="1"/>
</dbReference>
<evidence type="ECO:0000256" key="1">
    <source>
        <dbReference type="ARBA" id="ARBA00004651"/>
    </source>
</evidence>
<dbReference type="InterPro" id="IPR047692">
    <property type="entry name" value="T4P_ComGB"/>
</dbReference>
<evidence type="ECO:0000313" key="10">
    <source>
        <dbReference type="Proteomes" id="UP000199612"/>
    </source>
</evidence>
<sequence>MAISLKKPTTVIIFRTHKETVRQGRFLKRCGQLLLDGFSLQEALVFLETIVESDAKKMIEVIHTEVSRGELFSTALKEAGFSDVVCAQLYFSLFHGQLAQTAVKAGSQLLKQAERKRKMQALLQYPAVLLVFVMIMLLAMRFILLPHISELTAVHTEQLDIGTRLVVGGVYHAPEILAAGSLVALFILLLFMNKGRKLTPMNRLQWLTRWTRSSLFTLYWSQFFSSEWGFLLKGNSSLLEVVTIMKQNALSPLITEMGEHIEMEMKQGKSFHDSLQKLSFLKKEVTLVVRQGEKSGHLGQELEMYARECEEEFDKQLEQVMNWVQPIIFIFVALVIVAIYAALLLPTFNALQTF</sequence>
<evidence type="ECO:0000256" key="4">
    <source>
        <dbReference type="ARBA" id="ARBA00022692"/>
    </source>
</evidence>
<keyword evidence="4 7" id="KW-0812">Transmembrane</keyword>
<keyword evidence="3" id="KW-1003">Cell membrane</keyword>
<dbReference type="STRING" id="753702.SAMN04488102_103197"/>
<keyword evidence="5 7" id="KW-1133">Transmembrane helix</keyword>
<dbReference type="PANTHER" id="PTHR30012:SF0">
    <property type="entry name" value="TYPE II SECRETION SYSTEM PROTEIN F-RELATED"/>
    <property type="match status" value="1"/>
</dbReference>
<dbReference type="AlphaFoldDB" id="A0A1I1GR78"/>
<feature type="transmembrane region" description="Helical" evidence="7">
    <location>
        <begin position="323"/>
        <end position="345"/>
    </location>
</feature>
<evidence type="ECO:0000256" key="6">
    <source>
        <dbReference type="ARBA" id="ARBA00023136"/>
    </source>
</evidence>
<evidence type="ECO:0000259" key="8">
    <source>
        <dbReference type="Pfam" id="PF00482"/>
    </source>
</evidence>
<protein>
    <submittedName>
        <fullName evidence="9">Competence protein ComGB</fullName>
    </submittedName>
</protein>
<keyword evidence="6 7" id="KW-0472">Membrane</keyword>
<feature type="transmembrane region" description="Helical" evidence="7">
    <location>
        <begin position="176"/>
        <end position="193"/>
    </location>
</feature>
<reference evidence="10" key="1">
    <citation type="submission" date="2016-10" db="EMBL/GenBank/DDBJ databases">
        <authorList>
            <person name="Varghese N."/>
            <person name="Submissions S."/>
        </authorList>
    </citation>
    <scope>NUCLEOTIDE SEQUENCE [LARGE SCALE GENOMIC DNA]</scope>
    <source>
        <strain evidence="10">DSM 23664</strain>
    </source>
</reference>
<evidence type="ECO:0000256" key="5">
    <source>
        <dbReference type="ARBA" id="ARBA00022989"/>
    </source>
</evidence>
<organism evidence="9 10">
    <name type="scientific">Alkalibacterium subtropicum</name>
    <dbReference type="NCBI Taxonomy" id="753702"/>
    <lineage>
        <taxon>Bacteria</taxon>
        <taxon>Bacillati</taxon>
        <taxon>Bacillota</taxon>
        <taxon>Bacilli</taxon>
        <taxon>Lactobacillales</taxon>
        <taxon>Carnobacteriaceae</taxon>
        <taxon>Alkalibacterium</taxon>
    </lineage>
</organism>
<evidence type="ECO:0000256" key="2">
    <source>
        <dbReference type="ARBA" id="ARBA00005745"/>
    </source>
</evidence>
<dbReference type="Pfam" id="PF00482">
    <property type="entry name" value="T2SSF"/>
    <property type="match status" value="2"/>
</dbReference>